<sequence>MTAMSFNFRRSFLGATACKSTNLEDVYTGKYDLLVASSSWDRRCAVIAQSNRIESEAGLLLLFEKRDSLGLRDAHDAKLEDHLSSICEGLVTARYDSRDLESTWDFIVDKLDKTFSNHKRPLKIFVDLATIPRYFSLGILAYGIKHGLLEAITFGYSEGRYRNLSGNSVEWFTEGGWDAVAIPCLEGEWEPQNKRLYVVSIGFEGAKTQRLITKAEPDRVAVLYPDPPVQPDYADEVALNNGKLTRDFNIADRDIVRAHAADAVSAWRSLDAASVEKLGLETCIYACCGSKPHSLALALRAMSTGVGAVMYVVPDSHRVSDVQPNGTYWQYTIRDHSVLERNRE</sequence>
<evidence type="ECO:0000313" key="1">
    <source>
        <dbReference type="EMBL" id="SMP79534.1"/>
    </source>
</evidence>
<organism evidence="1 2">
    <name type="scientific">Neorhodopirellula lusitana</name>
    <dbReference type="NCBI Taxonomy" id="445327"/>
    <lineage>
        <taxon>Bacteria</taxon>
        <taxon>Pseudomonadati</taxon>
        <taxon>Planctomycetota</taxon>
        <taxon>Planctomycetia</taxon>
        <taxon>Pirellulales</taxon>
        <taxon>Pirellulaceae</taxon>
        <taxon>Neorhodopirellula</taxon>
    </lineage>
</organism>
<dbReference type="Proteomes" id="UP001158067">
    <property type="component" value="Unassembled WGS sequence"/>
</dbReference>
<name>A0ABY1QT34_9BACT</name>
<accession>A0ABY1QT34</accession>
<proteinExistence type="predicted"/>
<dbReference type="EMBL" id="FXUG01000033">
    <property type="protein sequence ID" value="SMP79534.1"/>
    <property type="molecule type" value="Genomic_DNA"/>
</dbReference>
<evidence type="ECO:0000313" key="2">
    <source>
        <dbReference type="Proteomes" id="UP001158067"/>
    </source>
</evidence>
<reference evidence="1 2" key="1">
    <citation type="submission" date="2017-05" db="EMBL/GenBank/DDBJ databases">
        <authorList>
            <person name="Varghese N."/>
            <person name="Submissions S."/>
        </authorList>
    </citation>
    <scope>NUCLEOTIDE SEQUENCE [LARGE SCALE GENOMIC DNA]</scope>
    <source>
        <strain evidence="1 2">DSM 25457</strain>
    </source>
</reference>
<evidence type="ECO:0008006" key="3">
    <source>
        <dbReference type="Google" id="ProtNLM"/>
    </source>
</evidence>
<keyword evidence="2" id="KW-1185">Reference proteome</keyword>
<gene>
    <name evidence="1" type="ORF">SAMN06265222_1333</name>
</gene>
<comment type="caution">
    <text evidence="1">The sequence shown here is derived from an EMBL/GenBank/DDBJ whole genome shotgun (WGS) entry which is preliminary data.</text>
</comment>
<protein>
    <recommendedName>
        <fullName evidence="3">SMODS-associated and fused to various effectors domain-containing protein</fullName>
    </recommendedName>
</protein>